<name>A0A310SL31_9HYME</name>
<dbReference type="EMBL" id="KQ760240">
    <property type="protein sequence ID" value="OAD61308.1"/>
    <property type="molecule type" value="Genomic_DNA"/>
</dbReference>
<gene>
    <name evidence="1" type="ORF">WN48_02634</name>
</gene>
<organism evidence="1 2">
    <name type="scientific">Eufriesea mexicana</name>
    <dbReference type="NCBI Taxonomy" id="516756"/>
    <lineage>
        <taxon>Eukaryota</taxon>
        <taxon>Metazoa</taxon>
        <taxon>Ecdysozoa</taxon>
        <taxon>Arthropoda</taxon>
        <taxon>Hexapoda</taxon>
        <taxon>Insecta</taxon>
        <taxon>Pterygota</taxon>
        <taxon>Neoptera</taxon>
        <taxon>Endopterygota</taxon>
        <taxon>Hymenoptera</taxon>
        <taxon>Apocrita</taxon>
        <taxon>Aculeata</taxon>
        <taxon>Apoidea</taxon>
        <taxon>Anthophila</taxon>
        <taxon>Apidae</taxon>
        <taxon>Eufriesea</taxon>
    </lineage>
</organism>
<evidence type="ECO:0000313" key="2">
    <source>
        <dbReference type="Proteomes" id="UP000250275"/>
    </source>
</evidence>
<dbReference type="Proteomes" id="UP000250275">
    <property type="component" value="Unassembled WGS sequence"/>
</dbReference>
<evidence type="ECO:0000313" key="1">
    <source>
        <dbReference type="EMBL" id="OAD61308.1"/>
    </source>
</evidence>
<dbReference type="AlphaFoldDB" id="A0A310SL31"/>
<protein>
    <submittedName>
        <fullName evidence="1">Uncharacterized protein</fullName>
    </submittedName>
</protein>
<reference evidence="1 2" key="1">
    <citation type="submission" date="2015-07" db="EMBL/GenBank/DDBJ databases">
        <title>The genome of Eufriesea mexicana.</title>
        <authorList>
            <person name="Pan H."/>
            <person name="Kapheim K."/>
        </authorList>
    </citation>
    <scope>NUCLEOTIDE SEQUENCE [LARGE SCALE GENOMIC DNA]</scope>
    <source>
        <strain evidence="1">0111107269</strain>
        <tissue evidence="1">Whole body</tissue>
    </source>
</reference>
<keyword evidence="2" id="KW-1185">Reference proteome</keyword>
<accession>A0A310SL31</accession>
<proteinExistence type="predicted"/>
<sequence length="54" mass="6379">MATSRVEDIDIINEQSQLMATTVSYLESPLTIEFRYLIHFEHDIVNVQYTYLAR</sequence>